<dbReference type="Pfam" id="PF00903">
    <property type="entry name" value="Glyoxalase"/>
    <property type="match status" value="1"/>
</dbReference>
<evidence type="ECO:0000313" key="3">
    <source>
        <dbReference type="Proteomes" id="UP001501570"/>
    </source>
</evidence>
<dbReference type="InterPro" id="IPR037523">
    <property type="entry name" value="VOC_core"/>
</dbReference>
<dbReference type="InterPro" id="IPR029068">
    <property type="entry name" value="Glyas_Bleomycin-R_OHBP_Dase"/>
</dbReference>
<comment type="caution">
    <text evidence="2">The sequence shown here is derived from an EMBL/GenBank/DDBJ whole genome shotgun (WGS) entry which is preliminary data.</text>
</comment>
<accession>A0ABP9RRE3</accession>
<dbReference type="PANTHER" id="PTHR33993">
    <property type="entry name" value="GLYOXALASE-RELATED"/>
    <property type="match status" value="1"/>
</dbReference>
<gene>
    <name evidence="2" type="ORF">GCM10023322_25130</name>
</gene>
<dbReference type="EMBL" id="BAABJQ010000006">
    <property type="protein sequence ID" value="GAA5184198.1"/>
    <property type="molecule type" value="Genomic_DNA"/>
</dbReference>
<organism evidence="2 3">
    <name type="scientific">Rugosimonospora acidiphila</name>
    <dbReference type="NCBI Taxonomy" id="556531"/>
    <lineage>
        <taxon>Bacteria</taxon>
        <taxon>Bacillati</taxon>
        <taxon>Actinomycetota</taxon>
        <taxon>Actinomycetes</taxon>
        <taxon>Micromonosporales</taxon>
        <taxon>Micromonosporaceae</taxon>
        <taxon>Rugosimonospora</taxon>
    </lineage>
</organism>
<feature type="domain" description="VOC" evidence="1">
    <location>
        <begin position="7"/>
        <end position="117"/>
    </location>
</feature>
<dbReference type="Gene3D" id="3.10.180.10">
    <property type="entry name" value="2,3-Dihydroxybiphenyl 1,2-Dioxygenase, domain 1"/>
    <property type="match status" value="1"/>
</dbReference>
<proteinExistence type="predicted"/>
<reference evidence="3" key="1">
    <citation type="journal article" date="2019" name="Int. J. Syst. Evol. Microbiol.">
        <title>The Global Catalogue of Microorganisms (GCM) 10K type strain sequencing project: providing services to taxonomists for standard genome sequencing and annotation.</title>
        <authorList>
            <consortium name="The Broad Institute Genomics Platform"/>
            <consortium name="The Broad Institute Genome Sequencing Center for Infectious Disease"/>
            <person name="Wu L."/>
            <person name="Ma J."/>
        </authorList>
    </citation>
    <scope>NUCLEOTIDE SEQUENCE [LARGE SCALE GENOMIC DNA]</scope>
    <source>
        <strain evidence="3">JCM 18304</strain>
    </source>
</reference>
<sequence>MSTMNNAVTWFEIGTSDPAAASAFYGGLFGWKFSSDKEYSEIDPSAEGGIAGGIMPLGGGATGYAIFYVQVADVPAAVAAAEAAGGKLAVGPKGDPDGLTFAHLLDPAGNRFGVFTPPAAS</sequence>
<evidence type="ECO:0000259" key="1">
    <source>
        <dbReference type="PROSITE" id="PS51819"/>
    </source>
</evidence>
<dbReference type="Proteomes" id="UP001501570">
    <property type="component" value="Unassembled WGS sequence"/>
</dbReference>
<dbReference type="InterPro" id="IPR052164">
    <property type="entry name" value="Anthracycline_SecMetBiosynth"/>
</dbReference>
<dbReference type="RefSeq" id="WP_345629104.1">
    <property type="nucleotide sequence ID" value="NZ_BAABJQ010000006.1"/>
</dbReference>
<dbReference type="SUPFAM" id="SSF54593">
    <property type="entry name" value="Glyoxalase/Bleomycin resistance protein/Dihydroxybiphenyl dioxygenase"/>
    <property type="match status" value="1"/>
</dbReference>
<name>A0ABP9RRE3_9ACTN</name>
<dbReference type="PROSITE" id="PS51819">
    <property type="entry name" value="VOC"/>
    <property type="match status" value="1"/>
</dbReference>
<evidence type="ECO:0000313" key="2">
    <source>
        <dbReference type="EMBL" id="GAA5184198.1"/>
    </source>
</evidence>
<keyword evidence="3" id="KW-1185">Reference proteome</keyword>
<dbReference type="InterPro" id="IPR004360">
    <property type="entry name" value="Glyas_Fos-R_dOase_dom"/>
</dbReference>
<protein>
    <submittedName>
        <fullName evidence="2">VOC family protein</fullName>
    </submittedName>
</protein>